<dbReference type="AlphaFoldDB" id="A0A2Z4FNJ9"/>
<dbReference type="KEGG" id="bsed:DN745_13380"/>
<organism evidence="1 2">
    <name type="scientific">Bradymonas sediminis</name>
    <dbReference type="NCBI Taxonomy" id="1548548"/>
    <lineage>
        <taxon>Bacteria</taxon>
        <taxon>Deltaproteobacteria</taxon>
        <taxon>Bradymonadales</taxon>
        <taxon>Bradymonadaceae</taxon>
        <taxon>Bradymonas</taxon>
    </lineage>
</organism>
<proteinExistence type="predicted"/>
<protein>
    <submittedName>
        <fullName evidence="1">Uncharacterized protein</fullName>
    </submittedName>
</protein>
<reference evidence="1 2" key="1">
    <citation type="submission" date="2018-06" db="EMBL/GenBank/DDBJ databases">
        <title>Lujinxingia sediminis gen. nov. sp. nov., a new facultative anaerobic member of the class Deltaproteobacteria, and proposal of Lujinxingaceae fam. nov.</title>
        <authorList>
            <person name="Guo L.-Y."/>
            <person name="Li C.-M."/>
            <person name="Wang S."/>
            <person name="Du Z.-J."/>
        </authorList>
    </citation>
    <scope>NUCLEOTIDE SEQUENCE [LARGE SCALE GENOMIC DNA]</scope>
    <source>
        <strain evidence="1 2">FA350</strain>
    </source>
</reference>
<sequence>MVGALREAEPRDKKKTPMRWLSPLHRGLFFVVASGLCSFVGCPDFKWTICVGIYGQKLMRAVRFRVLAGGPEGVRVVSAWSESYELPSMVDYAMSGFFGTHSV</sequence>
<dbReference type="Proteomes" id="UP000249799">
    <property type="component" value="Chromosome"/>
</dbReference>
<gene>
    <name evidence="1" type="ORF">DN745_13380</name>
</gene>
<keyword evidence="2" id="KW-1185">Reference proteome</keyword>
<evidence type="ECO:0000313" key="2">
    <source>
        <dbReference type="Proteomes" id="UP000249799"/>
    </source>
</evidence>
<evidence type="ECO:0000313" key="1">
    <source>
        <dbReference type="EMBL" id="AWV90268.1"/>
    </source>
</evidence>
<name>A0A2Z4FNJ9_9DELT</name>
<dbReference type="EMBL" id="CP030032">
    <property type="protein sequence ID" value="AWV90268.1"/>
    <property type="molecule type" value="Genomic_DNA"/>
</dbReference>
<accession>A0A2Z4FNJ9</accession>